<proteinExistence type="predicted"/>
<reference evidence="1" key="1">
    <citation type="submission" date="2019-08" db="EMBL/GenBank/DDBJ databases">
        <authorList>
            <person name="Kucharzyk K."/>
            <person name="Murdoch R.W."/>
            <person name="Higgins S."/>
            <person name="Loffler F."/>
        </authorList>
    </citation>
    <scope>NUCLEOTIDE SEQUENCE</scope>
</reference>
<comment type="caution">
    <text evidence="1">The sequence shown here is derived from an EMBL/GenBank/DDBJ whole genome shotgun (WGS) entry which is preliminary data.</text>
</comment>
<sequence length="46" mass="5043">MLFSALERQNKSALAIGIHRFPDDPAGNFADMFLIHGEITAVRAAE</sequence>
<name>A0A644ZJ40_9ZZZZ</name>
<dbReference type="AlphaFoldDB" id="A0A644ZJ40"/>
<dbReference type="EMBL" id="VSSQ01009111">
    <property type="protein sequence ID" value="MPM40747.1"/>
    <property type="molecule type" value="Genomic_DNA"/>
</dbReference>
<protein>
    <submittedName>
        <fullName evidence="1">Uncharacterized protein</fullName>
    </submittedName>
</protein>
<accession>A0A644ZJ40</accession>
<evidence type="ECO:0000313" key="1">
    <source>
        <dbReference type="EMBL" id="MPM40747.1"/>
    </source>
</evidence>
<gene>
    <name evidence="1" type="ORF">SDC9_87395</name>
</gene>
<organism evidence="1">
    <name type="scientific">bioreactor metagenome</name>
    <dbReference type="NCBI Taxonomy" id="1076179"/>
    <lineage>
        <taxon>unclassified sequences</taxon>
        <taxon>metagenomes</taxon>
        <taxon>ecological metagenomes</taxon>
    </lineage>
</organism>